<feature type="transmembrane region" description="Helical" evidence="1">
    <location>
        <begin position="464"/>
        <end position="485"/>
    </location>
</feature>
<keyword evidence="1" id="KW-0472">Membrane</keyword>
<protein>
    <submittedName>
        <fullName evidence="2">Uncharacterized protein</fullName>
    </submittedName>
</protein>
<feature type="transmembrane region" description="Helical" evidence="1">
    <location>
        <begin position="373"/>
        <end position="394"/>
    </location>
</feature>
<evidence type="ECO:0000256" key="1">
    <source>
        <dbReference type="SAM" id="Phobius"/>
    </source>
</evidence>
<gene>
    <name evidence="2" type="ORF">G0Q06_04850</name>
</gene>
<feature type="transmembrane region" description="Helical" evidence="1">
    <location>
        <begin position="317"/>
        <end position="342"/>
    </location>
</feature>
<feature type="transmembrane region" description="Helical" evidence="1">
    <location>
        <begin position="436"/>
        <end position="458"/>
    </location>
</feature>
<keyword evidence="3" id="KW-1185">Reference proteome</keyword>
<feature type="transmembrane region" description="Helical" evidence="1">
    <location>
        <begin position="497"/>
        <end position="517"/>
    </location>
</feature>
<feature type="transmembrane region" description="Helical" evidence="1">
    <location>
        <begin position="177"/>
        <end position="197"/>
    </location>
</feature>
<feature type="transmembrane region" description="Helical" evidence="1">
    <location>
        <begin position="235"/>
        <end position="257"/>
    </location>
</feature>
<keyword evidence="1" id="KW-0812">Transmembrane</keyword>
<organism evidence="2 3">
    <name type="scientific">Oceanipulchritudo coccoides</name>
    <dbReference type="NCBI Taxonomy" id="2706888"/>
    <lineage>
        <taxon>Bacteria</taxon>
        <taxon>Pseudomonadati</taxon>
        <taxon>Verrucomicrobiota</taxon>
        <taxon>Opitutia</taxon>
        <taxon>Puniceicoccales</taxon>
        <taxon>Oceanipulchritudinaceae</taxon>
        <taxon>Oceanipulchritudo</taxon>
    </lineage>
</organism>
<sequence length="526" mass="58420">MLHNNPIFIRFCRSNLRVKKAIFWYLLTTITCAFTVAIIYVPQVVRDRDPMDAARAAILPMMIIQGIILLFMGTGSVATGITREKVDNVLNYQRLTPLPIPQKILGYLFGLPVREYVLFGITLPFMAFVLIVGKVSPTAFLPYYLILFTSTLLYHFTGMVAGMISKKWRWSARISQGLIILLYFALPQLSHLGLVFMEFLTVRPVFAENILPVIGPSENIRMDEFGLLAGQDVPFFTLMISGTLFSFMIQSLLIILFATIIARKWKADSVPAINKPMAMITFSAFAIMSLANIWPNLTRSENAIRIFQSDGTLPQAAAVAGLPLILALVTTLLAFVLMVSALPDPQQFRLGRIRAKRQNLNQLPRWDDEANGYTLTTLLFLVQTTLVGIALFTVHRSGYFDGLNSHPFMGLILIGTTGLCLFYFQGLKESFGGGQLGLFALLHWLVPILGAILITAISNGFNPAALFVASLSPIILILLSVTQLIPSEELNEHALTVQRALGFGILLLTVLTLGLHAKLRRDRKDD</sequence>
<dbReference type="Proteomes" id="UP000478417">
    <property type="component" value="Unassembled WGS sequence"/>
</dbReference>
<dbReference type="EMBL" id="JAAGNX010000001">
    <property type="protein sequence ID" value="NDV61772.1"/>
    <property type="molecule type" value="Genomic_DNA"/>
</dbReference>
<feature type="transmembrane region" description="Helical" evidence="1">
    <location>
        <begin position="21"/>
        <end position="41"/>
    </location>
</feature>
<feature type="transmembrane region" description="Helical" evidence="1">
    <location>
        <begin position="406"/>
        <end position="424"/>
    </location>
</feature>
<dbReference type="RefSeq" id="WP_163962998.1">
    <property type="nucleotide sequence ID" value="NZ_JAAGNX010000001.1"/>
</dbReference>
<feature type="transmembrane region" description="Helical" evidence="1">
    <location>
        <begin position="53"/>
        <end position="73"/>
    </location>
</feature>
<accession>A0A6B2M039</accession>
<reference evidence="2 3" key="1">
    <citation type="submission" date="2020-02" db="EMBL/GenBank/DDBJ databases">
        <title>Albibacoteraceae fam. nov., the first described family within the subdivision 4 Verrucomicrobia.</title>
        <authorList>
            <person name="Xi F."/>
        </authorList>
    </citation>
    <scope>NUCLEOTIDE SEQUENCE [LARGE SCALE GENOMIC DNA]</scope>
    <source>
        <strain evidence="2 3">CK1056</strain>
    </source>
</reference>
<proteinExistence type="predicted"/>
<evidence type="ECO:0000313" key="2">
    <source>
        <dbReference type="EMBL" id="NDV61772.1"/>
    </source>
</evidence>
<dbReference type="AlphaFoldDB" id="A0A6B2M039"/>
<feature type="transmembrane region" description="Helical" evidence="1">
    <location>
        <begin position="116"/>
        <end position="135"/>
    </location>
</feature>
<name>A0A6B2M039_9BACT</name>
<comment type="caution">
    <text evidence="2">The sequence shown here is derived from an EMBL/GenBank/DDBJ whole genome shotgun (WGS) entry which is preliminary data.</text>
</comment>
<keyword evidence="1" id="KW-1133">Transmembrane helix</keyword>
<evidence type="ECO:0000313" key="3">
    <source>
        <dbReference type="Proteomes" id="UP000478417"/>
    </source>
</evidence>
<feature type="transmembrane region" description="Helical" evidence="1">
    <location>
        <begin position="141"/>
        <end position="165"/>
    </location>
</feature>